<evidence type="ECO:0000256" key="3">
    <source>
        <dbReference type="SAM" id="Coils"/>
    </source>
</evidence>
<dbReference type="Gene3D" id="4.10.240.10">
    <property type="entry name" value="Zn(2)-C6 fungal-type DNA-binding domain"/>
    <property type="match status" value="1"/>
</dbReference>
<dbReference type="SMART" id="SM00066">
    <property type="entry name" value="GAL4"/>
    <property type="match status" value="1"/>
</dbReference>
<feature type="compositionally biased region" description="Polar residues" evidence="4">
    <location>
        <begin position="101"/>
        <end position="126"/>
    </location>
</feature>
<keyword evidence="2" id="KW-0539">Nucleus</keyword>
<dbReference type="EMBL" id="ML996122">
    <property type="protein sequence ID" value="KAF2736701.1"/>
    <property type="molecule type" value="Genomic_DNA"/>
</dbReference>
<dbReference type="PANTHER" id="PTHR46910:SF5">
    <property type="entry name" value="ZN(II)2CYS6 TRANSCRIPTION FACTOR (EUROFUNG)"/>
    <property type="match status" value="1"/>
</dbReference>
<dbReference type="OrthoDB" id="103819at2759"/>
<proteinExistence type="predicted"/>
<dbReference type="Pfam" id="PF04082">
    <property type="entry name" value="Fungal_trans"/>
    <property type="match status" value="1"/>
</dbReference>
<feature type="coiled-coil region" evidence="3">
    <location>
        <begin position="61"/>
        <end position="88"/>
    </location>
</feature>
<evidence type="ECO:0000259" key="5">
    <source>
        <dbReference type="PROSITE" id="PS50048"/>
    </source>
</evidence>
<organism evidence="6 7">
    <name type="scientific">Polyplosphaeria fusca</name>
    <dbReference type="NCBI Taxonomy" id="682080"/>
    <lineage>
        <taxon>Eukaryota</taxon>
        <taxon>Fungi</taxon>
        <taxon>Dikarya</taxon>
        <taxon>Ascomycota</taxon>
        <taxon>Pezizomycotina</taxon>
        <taxon>Dothideomycetes</taxon>
        <taxon>Pleosporomycetidae</taxon>
        <taxon>Pleosporales</taxon>
        <taxon>Tetraplosphaeriaceae</taxon>
        <taxon>Polyplosphaeria</taxon>
    </lineage>
</organism>
<dbReference type="PROSITE" id="PS50048">
    <property type="entry name" value="ZN2_CY6_FUNGAL_2"/>
    <property type="match status" value="1"/>
</dbReference>
<dbReference type="GO" id="GO:0006351">
    <property type="term" value="P:DNA-templated transcription"/>
    <property type="evidence" value="ECO:0007669"/>
    <property type="project" value="InterPro"/>
</dbReference>
<dbReference type="Pfam" id="PF00172">
    <property type="entry name" value="Zn_clus"/>
    <property type="match status" value="1"/>
</dbReference>
<dbReference type="InterPro" id="IPR036864">
    <property type="entry name" value="Zn2-C6_fun-type_DNA-bd_sf"/>
</dbReference>
<reference evidence="6" key="1">
    <citation type="journal article" date="2020" name="Stud. Mycol.">
        <title>101 Dothideomycetes genomes: a test case for predicting lifestyles and emergence of pathogens.</title>
        <authorList>
            <person name="Haridas S."/>
            <person name="Albert R."/>
            <person name="Binder M."/>
            <person name="Bloem J."/>
            <person name="Labutti K."/>
            <person name="Salamov A."/>
            <person name="Andreopoulos B."/>
            <person name="Baker S."/>
            <person name="Barry K."/>
            <person name="Bills G."/>
            <person name="Bluhm B."/>
            <person name="Cannon C."/>
            <person name="Castanera R."/>
            <person name="Culley D."/>
            <person name="Daum C."/>
            <person name="Ezra D."/>
            <person name="Gonzalez J."/>
            <person name="Henrissat B."/>
            <person name="Kuo A."/>
            <person name="Liang C."/>
            <person name="Lipzen A."/>
            <person name="Lutzoni F."/>
            <person name="Magnuson J."/>
            <person name="Mondo S."/>
            <person name="Nolan M."/>
            <person name="Ohm R."/>
            <person name="Pangilinan J."/>
            <person name="Park H.-J."/>
            <person name="Ramirez L."/>
            <person name="Alfaro M."/>
            <person name="Sun H."/>
            <person name="Tritt A."/>
            <person name="Yoshinaga Y."/>
            <person name="Zwiers L.-H."/>
            <person name="Turgeon B."/>
            <person name="Goodwin S."/>
            <person name="Spatafora J."/>
            <person name="Crous P."/>
            <person name="Grigoriev I."/>
        </authorList>
    </citation>
    <scope>NUCLEOTIDE SEQUENCE</scope>
    <source>
        <strain evidence="6">CBS 125425</strain>
    </source>
</reference>
<evidence type="ECO:0000313" key="6">
    <source>
        <dbReference type="EMBL" id="KAF2736701.1"/>
    </source>
</evidence>
<keyword evidence="3" id="KW-0175">Coiled coil</keyword>
<dbReference type="PROSITE" id="PS00463">
    <property type="entry name" value="ZN2_CY6_FUNGAL_1"/>
    <property type="match status" value="1"/>
</dbReference>
<dbReference type="InterPro" id="IPR001138">
    <property type="entry name" value="Zn2Cys6_DnaBD"/>
</dbReference>
<dbReference type="InterPro" id="IPR007219">
    <property type="entry name" value="XnlR_reg_dom"/>
</dbReference>
<comment type="caution">
    <text evidence="6">The sequence shown here is derived from an EMBL/GenBank/DDBJ whole genome shotgun (WGS) entry which is preliminary data.</text>
</comment>
<dbReference type="GO" id="GO:0008270">
    <property type="term" value="F:zinc ion binding"/>
    <property type="evidence" value="ECO:0007669"/>
    <property type="project" value="InterPro"/>
</dbReference>
<keyword evidence="1" id="KW-0479">Metal-binding</keyword>
<dbReference type="CDD" id="cd12148">
    <property type="entry name" value="fungal_TF_MHR"/>
    <property type="match status" value="1"/>
</dbReference>
<dbReference type="GO" id="GO:0000981">
    <property type="term" value="F:DNA-binding transcription factor activity, RNA polymerase II-specific"/>
    <property type="evidence" value="ECO:0007669"/>
    <property type="project" value="InterPro"/>
</dbReference>
<evidence type="ECO:0000256" key="4">
    <source>
        <dbReference type="SAM" id="MobiDB-lite"/>
    </source>
</evidence>
<name>A0A9P4R583_9PLEO</name>
<feature type="domain" description="Zn(2)-C6 fungal-type" evidence="5">
    <location>
        <begin position="17"/>
        <end position="46"/>
    </location>
</feature>
<evidence type="ECO:0000256" key="2">
    <source>
        <dbReference type="ARBA" id="ARBA00023242"/>
    </source>
</evidence>
<dbReference type="Proteomes" id="UP000799444">
    <property type="component" value="Unassembled WGS sequence"/>
</dbReference>
<accession>A0A9P4R583</accession>
<feature type="region of interest" description="Disordered" evidence="4">
    <location>
        <begin position="95"/>
        <end position="135"/>
    </location>
</feature>
<sequence>MDLGDDIDDASSRLQRACDSCRSRKIRCDRASPCSNCKASKLTCQTTVPTHKAQKQRVHISEEYEKKIDRIEDRLAGIESVLEKLALRLGDLDITRDTESGSHGNSRSSRVARSPNSSADVKSSTPAPFEGETTLNTQSEFARELLEHTVKSTPSIEQNAEIKAALHSLQAMVSHQSQTAKDEPPPLFTSALADVNASKVDRPPWAAVEDVFEKAATHPTMCFTVVFPYLKLYSLNDICKKAWDSPEDCPPGRRVLVYGVLSNLFDEFATFPLVGRRIESYRQYRLQCRTQLEIAMSQLDLYIPATYENVLALSLAAAYAIELAKPSLCWTMNSTAANLCQILGYHRISTMKDDSDEERAAKIHVFWFIYTTDKTLSLRLGRAASIQDWDISLPFPTNSNTENCFSNSGIQMHLYWIKIAQIQGRTYEKLFSPAAFHQPAAERARIASQLVSELEQAWAERGDASVLDLAFYGSSLRDMVPSSDPSTESMTQVSETRPKMFLQRAAETDDTVEGSIQDLGDLFHHSDTVTHYSTATLIQRAVILDGLSHSTECVEYAHAFNNDCLESARAALAAHQRANKRFNTKGNEDLWSGYLHWSILQAPFTPFIVLFCNAVQTSNHFDLAQLADFVVSLESCRTMSEGADKLYRMCHLFLRVAKLYIEARSKEVEVAHARPHTALGSQSSGYTTASAAPGTANMSAPTQFDPYLSALGLVPNSAWPMATFSMPQSPEGYQGVDLAGLGGNQNTVQDWYSGSRYILGLMEDDIQMPDLNA</sequence>
<keyword evidence="7" id="KW-1185">Reference proteome</keyword>
<protein>
    <recommendedName>
        <fullName evidence="5">Zn(2)-C6 fungal-type domain-containing protein</fullName>
    </recommendedName>
</protein>
<gene>
    <name evidence="6" type="ORF">EJ04DRAFT_510814</name>
</gene>
<dbReference type="InterPro" id="IPR050987">
    <property type="entry name" value="AtrR-like"/>
</dbReference>
<dbReference type="AlphaFoldDB" id="A0A9P4R583"/>
<dbReference type="SUPFAM" id="SSF57701">
    <property type="entry name" value="Zn2/Cys6 DNA-binding domain"/>
    <property type="match status" value="1"/>
</dbReference>
<evidence type="ECO:0000256" key="1">
    <source>
        <dbReference type="ARBA" id="ARBA00022723"/>
    </source>
</evidence>
<evidence type="ECO:0000313" key="7">
    <source>
        <dbReference type="Proteomes" id="UP000799444"/>
    </source>
</evidence>
<dbReference type="PANTHER" id="PTHR46910">
    <property type="entry name" value="TRANSCRIPTION FACTOR PDR1"/>
    <property type="match status" value="1"/>
</dbReference>
<dbReference type="SMART" id="SM00906">
    <property type="entry name" value="Fungal_trans"/>
    <property type="match status" value="1"/>
</dbReference>
<dbReference type="GO" id="GO:0003677">
    <property type="term" value="F:DNA binding"/>
    <property type="evidence" value="ECO:0007669"/>
    <property type="project" value="InterPro"/>
</dbReference>
<dbReference type="CDD" id="cd00067">
    <property type="entry name" value="GAL4"/>
    <property type="match status" value="1"/>
</dbReference>